<reference evidence="3" key="1">
    <citation type="journal article" date="2019" name="Int. J. Syst. Evol. Microbiol.">
        <title>The Global Catalogue of Microorganisms (GCM) 10K type strain sequencing project: providing services to taxonomists for standard genome sequencing and annotation.</title>
        <authorList>
            <consortium name="The Broad Institute Genomics Platform"/>
            <consortium name="The Broad Institute Genome Sequencing Center for Infectious Disease"/>
            <person name="Wu L."/>
            <person name="Ma J."/>
        </authorList>
    </citation>
    <scope>NUCLEOTIDE SEQUENCE [LARGE SCALE GENOMIC DNA]</scope>
    <source>
        <strain evidence="3">NBRC 102146</strain>
    </source>
</reference>
<name>A0ABQ5Z1B6_9SPHN</name>
<evidence type="ECO:0000313" key="3">
    <source>
        <dbReference type="Proteomes" id="UP001156703"/>
    </source>
</evidence>
<dbReference type="InterPro" id="IPR025965">
    <property type="entry name" value="FlgD/Vpr_Ig-like"/>
</dbReference>
<proteinExistence type="predicted"/>
<evidence type="ECO:0000259" key="1">
    <source>
        <dbReference type="Pfam" id="PF13860"/>
    </source>
</evidence>
<accession>A0ABQ5Z1B6</accession>
<sequence>MLKDILARLGGDDLTRAGTLIGRTAEFDSSVSGLSTDRPAEWRWSFARAPQSLTAEILDSSGTVVARPAVALDASGTLQWDGRLADGSRAPDGAYVLRLSARDSAGTALAADMTSLGRIQEVMSREGELWAGFGSVALPLAKLVWIAA</sequence>
<dbReference type="Gene3D" id="2.60.40.4070">
    <property type="match status" value="1"/>
</dbReference>
<dbReference type="Pfam" id="PF13860">
    <property type="entry name" value="FlgD_ig"/>
    <property type="match status" value="1"/>
</dbReference>
<dbReference type="EMBL" id="BSOO01000002">
    <property type="protein sequence ID" value="GLR46553.1"/>
    <property type="molecule type" value="Genomic_DNA"/>
</dbReference>
<dbReference type="RefSeq" id="WP_051676642.1">
    <property type="nucleotide sequence ID" value="NZ_BSOO01000002.1"/>
</dbReference>
<dbReference type="Gene3D" id="2.30.30.910">
    <property type="match status" value="1"/>
</dbReference>
<feature type="domain" description="FlgD/Vpr Ig-like" evidence="1">
    <location>
        <begin position="37"/>
        <end position="103"/>
    </location>
</feature>
<protein>
    <recommendedName>
        <fullName evidence="1">FlgD/Vpr Ig-like domain-containing protein</fullName>
    </recommendedName>
</protein>
<comment type="caution">
    <text evidence="2">The sequence shown here is derived from an EMBL/GenBank/DDBJ whole genome shotgun (WGS) entry which is preliminary data.</text>
</comment>
<gene>
    <name evidence="2" type="ORF">GCM10007925_02640</name>
</gene>
<dbReference type="Proteomes" id="UP001156703">
    <property type="component" value="Unassembled WGS sequence"/>
</dbReference>
<evidence type="ECO:0000313" key="2">
    <source>
        <dbReference type="EMBL" id="GLR46553.1"/>
    </source>
</evidence>
<organism evidence="2 3">
    <name type="scientific">Sphingomonas astaxanthinifaciens DSM 22298</name>
    <dbReference type="NCBI Taxonomy" id="1123267"/>
    <lineage>
        <taxon>Bacteria</taxon>
        <taxon>Pseudomonadati</taxon>
        <taxon>Pseudomonadota</taxon>
        <taxon>Alphaproteobacteria</taxon>
        <taxon>Sphingomonadales</taxon>
        <taxon>Sphingomonadaceae</taxon>
        <taxon>Sphingomonas</taxon>
    </lineage>
</organism>
<keyword evidence="3" id="KW-1185">Reference proteome</keyword>